<dbReference type="EMBL" id="JBBMFE010000019">
    <property type="protein sequence ID" value="MEQ2473880.1"/>
    <property type="molecule type" value="Genomic_DNA"/>
</dbReference>
<evidence type="ECO:0000313" key="4">
    <source>
        <dbReference type="Proteomes" id="UP001438008"/>
    </source>
</evidence>
<evidence type="ECO:0000313" key="3">
    <source>
        <dbReference type="EMBL" id="MEQ2473880.1"/>
    </source>
</evidence>
<feature type="region of interest" description="Disordered" evidence="1">
    <location>
        <begin position="275"/>
        <end position="309"/>
    </location>
</feature>
<sequence>MSRRREKKRLLCKTGIVCAVILGVGLGSFFVERISAETAVKQAQTSKAEVTEKQIPSLTATDGTGSTRNPDEPEYYDGLGYDVIYRDKAELVGDDEKEAVLASMEPISEYANVIFYTTDEYEASDTATVCEKICAGYYGSSKKAPVVMFAIDMYNREIYLYCTGPTRHIIRNRDANSITDNIYRLASARRYDDCAIGAFEQCQRLLTGSSIRRPMQRINNLFLAIILGFLINYLYLRISRSMTASKEKWNVKPFETNKFTLKTTKECIRTYTYTESESSGSGGGGGFSGGGGSSGGGDSGGSSGGGHSF</sequence>
<accession>A0ABV1FLF5</accession>
<feature type="transmembrane region" description="Helical" evidence="2">
    <location>
        <begin position="218"/>
        <end position="236"/>
    </location>
</feature>
<reference evidence="3 4" key="1">
    <citation type="submission" date="2024-03" db="EMBL/GenBank/DDBJ databases">
        <title>Human intestinal bacterial collection.</title>
        <authorList>
            <person name="Pauvert C."/>
            <person name="Hitch T.C.A."/>
            <person name="Clavel T."/>
        </authorList>
    </citation>
    <scope>NUCLEOTIDE SEQUENCE [LARGE SCALE GENOMIC DNA]</scope>
    <source>
        <strain evidence="3 4">CLA-AA-H132</strain>
    </source>
</reference>
<comment type="caution">
    <text evidence="3">The sequence shown here is derived from an EMBL/GenBank/DDBJ whole genome shotgun (WGS) entry which is preliminary data.</text>
</comment>
<feature type="transmembrane region" description="Helical" evidence="2">
    <location>
        <begin position="12"/>
        <end position="31"/>
    </location>
</feature>
<proteinExistence type="predicted"/>
<evidence type="ECO:0000256" key="1">
    <source>
        <dbReference type="SAM" id="MobiDB-lite"/>
    </source>
</evidence>
<keyword evidence="2" id="KW-1133">Transmembrane helix</keyword>
<organism evidence="3 4">
    <name type="scientific">Laedolimicola intestinihominis</name>
    <dbReference type="NCBI Taxonomy" id="3133166"/>
    <lineage>
        <taxon>Bacteria</taxon>
        <taxon>Bacillati</taxon>
        <taxon>Bacillota</taxon>
        <taxon>Clostridia</taxon>
        <taxon>Lachnospirales</taxon>
        <taxon>Lachnospiraceae</taxon>
        <taxon>Laedolimicola</taxon>
    </lineage>
</organism>
<feature type="compositionally biased region" description="Gly residues" evidence="1">
    <location>
        <begin position="280"/>
        <end position="309"/>
    </location>
</feature>
<dbReference type="Proteomes" id="UP001438008">
    <property type="component" value="Unassembled WGS sequence"/>
</dbReference>
<keyword evidence="2" id="KW-0472">Membrane</keyword>
<evidence type="ECO:0000256" key="2">
    <source>
        <dbReference type="SAM" id="Phobius"/>
    </source>
</evidence>
<name>A0ABV1FLF5_9FIRM</name>
<gene>
    <name evidence="3" type="ORF">WMO29_15515</name>
</gene>
<feature type="compositionally biased region" description="Polar residues" evidence="1">
    <location>
        <begin position="51"/>
        <end position="68"/>
    </location>
</feature>
<dbReference type="RefSeq" id="WP_178038263.1">
    <property type="nucleotide sequence ID" value="NZ_JBBMFE010000019.1"/>
</dbReference>
<keyword evidence="4" id="KW-1185">Reference proteome</keyword>
<protein>
    <submittedName>
        <fullName evidence="3">TPM domain-containing protein</fullName>
    </submittedName>
</protein>
<feature type="region of interest" description="Disordered" evidence="1">
    <location>
        <begin position="51"/>
        <end position="72"/>
    </location>
</feature>
<keyword evidence="2" id="KW-0812">Transmembrane</keyword>